<dbReference type="Pfam" id="PF06151">
    <property type="entry name" value="Trehalose_recp"/>
    <property type="match status" value="1"/>
</dbReference>
<evidence type="ECO:0000313" key="10">
    <source>
        <dbReference type="Proteomes" id="UP000639338"/>
    </source>
</evidence>
<keyword evidence="4 8" id="KW-0812">Transmembrane</keyword>
<feature type="transmembrane region" description="Helical" evidence="8">
    <location>
        <begin position="81"/>
        <end position="104"/>
    </location>
</feature>
<evidence type="ECO:0000256" key="7">
    <source>
        <dbReference type="ARBA" id="ARBA00023170"/>
    </source>
</evidence>
<organism evidence="9 10">
    <name type="scientific">Aphidius gifuensis</name>
    <name type="common">Parasitoid wasp</name>
    <dbReference type="NCBI Taxonomy" id="684658"/>
    <lineage>
        <taxon>Eukaryota</taxon>
        <taxon>Metazoa</taxon>
        <taxon>Ecdysozoa</taxon>
        <taxon>Arthropoda</taxon>
        <taxon>Hexapoda</taxon>
        <taxon>Insecta</taxon>
        <taxon>Pterygota</taxon>
        <taxon>Neoptera</taxon>
        <taxon>Endopterygota</taxon>
        <taxon>Hymenoptera</taxon>
        <taxon>Apocrita</taxon>
        <taxon>Ichneumonoidea</taxon>
        <taxon>Braconidae</taxon>
        <taxon>Aphidiinae</taxon>
        <taxon>Aphidius</taxon>
    </lineage>
</organism>
<evidence type="ECO:0000256" key="1">
    <source>
        <dbReference type="ARBA" id="ARBA00004651"/>
    </source>
</evidence>
<accession>A0A834Y452</accession>
<dbReference type="PANTHER" id="PTHR21421">
    <property type="entry name" value="GUSTATORY RECEPTOR"/>
    <property type="match status" value="1"/>
</dbReference>
<dbReference type="AlphaFoldDB" id="A0A834Y452"/>
<dbReference type="EMBL" id="JACMRX010000001">
    <property type="protein sequence ID" value="KAF7997735.1"/>
    <property type="molecule type" value="Genomic_DNA"/>
</dbReference>
<feature type="transmembrane region" description="Helical" evidence="8">
    <location>
        <begin position="156"/>
        <end position="175"/>
    </location>
</feature>
<comment type="subcellular location">
    <subcellularLocation>
        <location evidence="1">Cell membrane</location>
        <topology evidence="1">Multi-pass membrane protein</topology>
    </subcellularLocation>
</comment>
<dbReference type="Proteomes" id="UP000639338">
    <property type="component" value="Unassembled WGS sequence"/>
</dbReference>
<comment type="similarity">
    <text evidence="2">Belongs to the insect chemoreceptor superfamily. Gustatory receptor (GR) family. Gr5a subfamily.</text>
</comment>
<dbReference type="OrthoDB" id="5800391at2759"/>
<evidence type="ECO:0000313" key="9">
    <source>
        <dbReference type="EMBL" id="KAF7997735.1"/>
    </source>
</evidence>
<keyword evidence="6 8" id="KW-0472">Membrane</keyword>
<name>A0A834Y452_APHGI</name>
<dbReference type="GO" id="GO:0005886">
    <property type="term" value="C:plasma membrane"/>
    <property type="evidence" value="ECO:0007669"/>
    <property type="project" value="UniProtKB-SubCell"/>
</dbReference>
<evidence type="ECO:0008006" key="11">
    <source>
        <dbReference type="Google" id="ProtNLM"/>
    </source>
</evidence>
<protein>
    <recommendedName>
        <fullName evidence="11">Gustatory receptor</fullName>
    </recommendedName>
</protein>
<dbReference type="GO" id="GO:0050916">
    <property type="term" value="P:sensory perception of sweet taste"/>
    <property type="evidence" value="ECO:0007669"/>
    <property type="project" value="UniProtKB-ARBA"/>
</dbReference>
<evidence type="ECO:0000256" key="5">
    <source>
        <dbReference type="ARBA" id="ARBA00022989"/>
    </source>
</evidence>
<sequence length="179" mass="20582">MISIGLGDRYKFLNKEAMSGIWDNYEDYWCQLRINYSILSKLVKETDEIISPLIIVSFAHNFIAIILQLCIGISIDIELTLSTVFPLVLFGFMVIRIIATLFYVSRIHEKSKIILPIIYQCPIDKYTIDTRRLGLQLINDDVALTGMNFFSIKRSFILAVVGAIVTYEIMIIKFSNKIE</sequence>
<gene>
    <name evidence="9" type="ORF">HCN44_009133</name>
</gene>
<evidence type="ECO:0000256" key="4">
    <source>
        <dbReference type="ARBA" id="ARBA00022692"/>
    </source>
</evidence>
<evidence type="ECO:0000256" key="8">
    <source>
        <dbReference type="SAM" id="Phobius"/>
    </source>
</evidence>
<feature type="transmembrane region" description="Helical" evidence="8">
    <location>
        <begin position="49"/>
        <end position="75"/>
    </location>
</feature>
<evidence type="ECO:0000256" key="2">
    <source>
        <dbReference type="ARBA" id="ARBA00005327"/>
    </source>
</evidence>
<proteinExistence type="inferred from homology"/>
<keyword evidence="3" id="KW-1003">Cell membrane</keyword>
<evidence type="ECO:0000256" key="3">
    <source>
        <dbReference type="ARBA" id="ARBA00022475"/>
    </source>
</evidence>
<keyword evidence="7" id="KW-0675">Receptor</keyword>
<dbReference type="PANTHER" id="PTHR21421:SF29">
    <property type="entry name" value="GUSTATORY RECEPTOR 5A FOR TREHALOSE-RELATED"/>
    <property type="match status" value="1"/>
</dbReference>
<reference evidence="9 10" key="1">
    <citation type="submission" date="2020-08" db="EMBL/GenBank/DDBJ databases">
        <title>Aphidius gifuensis genome sequencing and assembly.</title>
        <authorList>
            <person name="Du Z."/>
        </authorList>
    </citation>
    <scope>NUCLEOTIDE SEQUENCE [LARGE SCALE GENOMIC DNA]</scope>
    <source>
        <strain evidence="9">YNYX2018</strain>
        <tissue evidence="9">Adults</tissue>
    </source>
</reference>
<comment type="caution">
    <text evidence="9">The sequence shown here is derived from an EMBL/GenBank/DDBJ whole genome shotgun (WGS) entry which is preliminary data.</text>
</comment>
<dbReference type="InterPro" id="IPR009318">
    <property type="entry name" value="Gustatory_rcpt"/>
</dbReference>
<dbReference type="GO" id="GO:0008527">
    <property type="term" value="F:taste receptor activity"/>
    <property type="evidence" value="ECO:0007669"/>
    <property type="project" value="InterPro"/>
</dbReference>
<evidence type="ECO:0000256" key="6">
    <source>
        <dbReference type="ARBA" id="ARBA00023136"/>
    </source>
</evidence>
<keyword evidence="10" id="KW-1185">Reference proteome</keyword>
<keyword evidence="5 8" id="KW-1133">Transmembrane helix</keyword>